<reference evidence="4" key="1">
    <citation type="submission" date="2024-03" db="EMBL/GenBank/DDBJ databases">
        <title>Complete genome sequence of Mycoplasma gypis type strain B1/T1.</title>
        <authorList>
            <person name="Spergser J."/>
        </authorList>
    </citation>
    <scope>NUCLEOTIDE SEQUENCE [LARGE SCALE GENOMIC DNA]</scope>
    <source>
        <strain evidence="4">B1/T1</strain>
    </source>
</reference>
<evidence type="ECO:0000256" key="2">
    <source>
        <dbReference type="SAM" id="SignalP"/>
    </source>
</evidence>
<evidence type="ECO:0000256" key="1">
    <source>
        <dbReference type="SAM" id="MobiDB-lite"/>
    </source>
</evidence>
<feature type="signal peptide" evidence="2">
    <location>
        <begin position="1"/>
        <end position="30"/>
    </location>
</feature>
<accession>A0ABZ2RU87</accession>
<dbReference type="NCBIfam" id="NF045841">
    <property type="entry name" value="Ig_SerProt_MIP"/>
    <property type="match status" value="1"/>
</dbReference>
<organism evidence="4 5">
    <name type="scientific">[Mycoplasma] gypis</name>
    <dbReference type="NCBI Taxonomy" id="92404"/>
    <lineage>
        <taxon>Bacteria</taxon>
        <taxon>Bacillati</taxon>
        <taxon>Mycoplasmatota</taxon>
        <taxon>Mycoplasmoidales</taxon>
        <taxon>Metamycoplasmataceae</taxon>
        <taxon>Metamycoplasma</taxon>
    </lineage>
</organism>
<evidence type="ECO:0000313" key="4">
    <source>
        <dbReference type="EMBL" id="WXL28296.1"/>
    </source>
</evidence>
<keyword evidence="2" id="KW-0732">Signal</keyword>
<dbReference type="Pfam" id="PF01732">
    <property type="entry name" value="Mycop_pep_DUF31"/>
    <property type="match status" value="1"/>
</dbReference>
<keyword evidence="5" id="KW-1185">Reference proteome</keyword>
<evidence type="ECO:0000259" key="3">
    <source>
        <dbReference type="Pfam" id="PF01732"/>
    </source>
</evidence>
<evidence type="ECO:0000313" key="5">
    <source>
        <dbReference type="Proteomes" id="UP001460679"/>
    </source>
</evidence>
<sequence length="734" mass="83149">MNNKRYFKNFLYSILLFSASTMTITFVAAACDNKNKDKFKPEQSNPKTQPEQPNSNPESIIPSNPGVSSPTPNPGDDVETEPSTSGFNSSNTQPVNTINPTGPKDEEAYNRLSQKEKNTVDVNNYVSALRAYLEERGIKPAPEAPFSNYNAKAIQNNQSTWEDAYYRNFSIYQKDGIYLEPLNISTPVKAYWKATPNNYGKARYLPNELYKKIALQSYQIEIVNSNKLIDPNSLEVEKGTAWILDYKTEEGKEYPTTWYLATNLHVAQRIIKSQEDKQTNYTNISKLQEEKDKITPIKEKIKQYEEEFNHIKETQGEKAAFESSAIMNYNKYSNELKKLLKTNFGETEKINLYHFNEDTPLNQKLDVTNLAVTVDRFSFEPSQVKLIYAANNFMNTSPSEYVSSLSKYKNYEEAADFAVLEFKFDQRNNEYKYFSQDKNSDVSVSNASELAKKATANYANWDSSEKVKFASSSVLEDYEKLSTENVNVTINDNKTVSVPKIKVDFLALGFPNAQYDYQLTKEDRARINGDSIFGQGSDKLKYTTSIWINKPKDLPKIFTKDLGSGLSSFIGYRTFTNNPGITDITLSVPIIDSLGIGGGTFNIGNVKDKTSNYKQSEYINFGLGYNLSNWQPLQGASGSSVRDVNGYLYGINFATADSSLTTITQAFRSEGRHYDGLYGKYNLAQYDLIYGGGKDQRTSYRQALKDAYGKNYKTALFSNGTDDAYVPVEYRFMK</sequence>
<dbReference type="PROSITE" id="PS51257">
    <property type="entry name" value="PROKAR_LIPOPROTEIN"/>
    <property type="match status" value="1"/>
</dbReference>
<dbReference type="NCBIfam" id="NF045842">
    <property type="entry name" value="MIP_near_MIB"/>
    <property type="match status" value="1"/>
</dbReference>
<dbReference type="RefSeq" id="WP_205498120.1">
    <property type="nucleotide sequence ID" value="NZ_CP148066.1"/>
</dbReference>
<feature type="compositionally biased region" description="Polar residues" evidence="1">
    <location>
        <begin position="42"/>
        <end position="70"/>
    </location>
</feature>
<protein>
    <recommendedName>
        <fullName evidence="3">DUF31 domain-containing protein</fullName>
    </recommendedName>
</protein>
<dbReference type="EMBL" id="CP148066">
    <property type="protein sequence ID" value="WXL28296.1"/>
    <property type="molecule type" value="Genomic_DNA"/>
</dbReference>
<dbReference type="InterPro" id="IPR022382">
    <property type="entry name" value="Mycoplasma_peptidase_DUF31"/>
</dbReference>
<proteinExistence type="predicted"/>
<gene>
    <name evidence="4" type="ORF">WG616_02930</name>
</gene>
<feature type="compositionally biased region" description="Polar residues" evidence="1">
    <location>
        <begin position="81"/>
        <end position="100"/>
    </location>
</feature>
<feature type="region of interest" description="Disordered" evidence="1">
    <location>
        <begin position="37"/>
        <end position="106"/>
    </location>
</feature>
<feature type="domain" description="DUF31" evidence="3">
    <location>
        <begin position="207"/>
        <end position="654"/>
    </location>
</feature>
<name>A0ABZ2RU87_9BACT</name>
<dbReference type="Proteomes" id="UP001460679">
    <property type="component" value="Chromosome"/>
</dbReference>
<feature type="chain" id="PRO_5045113301" description="DUF31 domain-containing protein" evidence="2">
    <location>
        <begin position="31"/>
        <end position="734"/>
    </location>
</feature>